<accession>A0ABQ5EKA1</accession>
<evidence type="ECO:0000313" key="3">
    <source>
        <dbReference type="Proteomes" id="UP001151760"/>
    </source>
</evidence>
<name>A0ABQ5EKA1_9ASTR</name>
<proteinExistence type="predicted"/>
<evidence type="ECO:0000313" key="2">
    <source>
        <dbReference type="EMBL" id="GJT51335.1"/>
    </source>
</evidence>
<sequence length="154" mass="17731">MVKSNPEGAKWPTQVDIPVNDEWEETPEQPETDEHENAHIPVVMAKEIKEMISHEVAKAQAAALSHLKEYFGNIISQTIQEELNANLARRVKEVTYSDFSACDPPSYCRESNPFLCYRRIQDVEGTFDTSKCPEKLRVKFLANLLRGHAKEWWN</sequence>
<comment type="caution">
    <text evidence="2">The sequence shown here is derived from an EMBL/GenBank/DDBJ whole genome shotgun (WGS) entry which is preliminary data.</text>
</comment>
<keyword evidence="3" id="KW-1185">Reference proteome</keyword>
<reference evidence="2" key="2">
    <citation type="submission" date="2022-01" db="EMBL/GenBank/DDBJ databases">
        <authorList>
            <person name="Yamashiro T."/>
            <person name="Shiraishi A."/>
            <person name="Satake H."/>
            <person name="Nakayama K."/>
        </authorList>
    </citation>
    <scope>NUCLEOTIDE SEQUENCE</scope>
</reference>
<protein>
    <submittedName>
        <fullName evidence="2">Uncharacterized protein</fullName>
    </submittedName>
</protein>
<reference evidence="2" key="1">
    <citation type="journal article" date="2022" name="Int. J. Mol. Sci.">
        <title>Draft Genome of Tanacetum Coccineum: Genomic Comparison of Closely Related Tanacetum-Family Plants.</title>
        <authorList>
            <person name="Yamashiro T."/>
            <person name="Shiraishi A."/>
            <person name="Nakayama K."/>
            <person name="Satake H."/>
        </authorList>
    </citation>
    <scope>NUCLEOTIDE SEQUENCE</scope>
</reference>
<dbReference type="EMBL" id="BQNB010016398">
    <property type="protein sequence ID" value="GJT51335.1"/>
    <property type="molecule type" value="Genomic_DNA"/>
</dbReference>
<feature type="region of interest" description="Disordered" evidence="1">
    <location>
        <begin position="1"/>
        <end position="36"/>
    </location>
</feature>
<gene>
    <name evidence="2" type="ORF">Tco_0977492</name>
</gene>
<organism evidence="2 3">
    <name type="scientific">Tanacetum coccineum</name>
    <dbReference type="NCBI Taxonomy" id="301880"/>
    <lineage>
        <taxon>Eukaryota</taxon>
        <taxon>Viridiplantae</taxon>
        <taxon>Streptophyta</taxon>
        <taxon>Embryophyta</taxon>
        <taxon>Tracheophyta</taxon>
        <taxon>Spermatophyta</taxon>
        <taxon>Magnoliopsida</taxon>
        <taxon>eudicotyledons</taxon>
        <taxon>Gunneridae</taxon>
        <taxon>Pentapetalae</taxon>
        <taxon>asterids</taxon>
        <taxon>campanulids</taxon>
        <taxon>Asterales</taxon>
        <taxon>Asteraceae</taxon>
        <taxon>Asteroideae</taxon>
        <taxon>Anthemideae</taxon>
        <taxon>Anthemidinae</taxon>
        <taxon>Tanacetum</taxon>
    </lineage>
</organism>
<evidence type="ECO:0000256" key="1">
    <source>
        <dbReference type="SAM" id="MobiDB-lite"/>
    </source>
</evidence>
<feature type="compositionally biased region" description="Acidic residues" evidence="1">
    <location>
        <begin position="19"/>
        <end position="34"/>
    </location>
</feature>
<dbReference type="Proteomes" id="UP001151760">
    <property type="component" value="Unassembled WGS sequence"/>
</dbReference>